<dbReference type="Gene3D" id="3.40.50.300">
    <property type="entry name" value="P-loop containing nucleotide triphosphate hydrolases"/>
    <property type="match status" value="1"/>
</dbReference>
<organism evidence="3 4">
    <name type="scientific">Sporormia fimetaria CBS 119925</name>
    <dbReference type="NCBI Taxonomy" id="1340428"/>
    <lineage>
        <taxon>Eukaryota</taxon>
        <taxon>Fungi</taxon>
        <taxon>Dikarya</taxon>
        <taxon>Ascomycota</taxon>
        <taxon>Pezizomycotina</taxon>
        <taxon>Dothideomycetes</taxon>
        <taxon>Pleosporomycetidae</taxon>
        <taxon>Pleosporales</taxon>
        <taxon>Sporormiaceae</taxon>
        <taxon>Sporormia</taxon>
    </lineage>
</organism>
<evidence type="ECO:0000313" key="3">
    <source>
        <dbReference type="EMBL" id="KAF2751092.1"/>
    </source>
</evidence>
<dbReference type="InterPro" id="IPR020849">
    <property type="entry name" value="Small_GTPase_Ras-type"/>
</dbReference>
<keyword evidence="3" id="KW-0378">Hydrolase</keyword>
<proteinExistence type="predicted"/>
<dbReference type="GO" id="GO:0005525">
    <property type="term" value="F:GTP binding"/>
    <property type="evidence" value="ECO:0007669"/>
    <property type="project" value="UniProtKB-KW"/>
</dbReference>
<dbReference type="InterPro" id="IPR027417">
    <property type="entry name" value="P-loop_NTPase"/>
</dbReference>
<dbReference type="SMART" id="SM00175">
    <property type="entry name" value="RAB"/>
    <property type="match status" value="1"/>
</dbReference>
<dbReference type="InterPro" id="IPR001806">
    <property type="entry name" value="Small_GTPase"/>
</dbReference>
<reference evidence="3" key="1">
    <citation type="journal article" date="2020" name="Stud. Mycol.">
        <title>101 Dothideomycetes genomes: a test case for predicting lifestyles and emergence of pathogens.</title>
        <authorList>
            <person name="Haridas S."/>
            <person name="Albert R."/>
            <person name="Binder M."/>
            <person name="Bloem J."/>
            <person name="Labutti K."/>
            <person name="Salamov A."/>
            <person name="Andreopoulos B."/>
            <person name="Baker S."/>
            <person name="Barry K."/>
            <person name="Bills G."/>
            <person name="Bluhm B."/>
            <person name="Cannon C."/>
            <person name="Castanera R."/>
            <person name="Culley D."/>
            <person name="Daum C."/>
            <person name="Ezra D."/>
            <person name="Gonzalez J."/>
            <person name="Henrissat B."/>
            <person name="Kuo A."/>
            <person name="Liang C."/>
            <person name="Lipzen A."/>
            <person name="Lutzoni F."/>
            <person name="Magnuson J."/>
            <person name="Mondo S."/>
            <person name="Nolan M."/>
            <person name="Ohm R."/>
            <person name="Pangilinan J."/>
            <person name="Park H.-J."/>
            <person name="Ramirez L."/>
            <person name="Alfaro M."/>
            <person name="Sun H."/>
            <person name="Tritt A."/>
            <person name="Yoshinaga Y."/>
            <person name="Zwiers L.-H."/>
            <person name="Turgeon B."/>
            <person name="Goodwin S."/>
            <person name="Spatafora J."/>
            <person name="Crous P."/>
            <person name="Grigoriev I."/>
        </authorList>
    </citation>
    <scope>NUCLEOTIDE SEQUENCE</scope>
    <source>
        <strain evidence="3">CBS 119925</strain>
    </source>
</reference>
<keyword evidence="2" id="KW-0342">GTP-binding</keyword>
<dbReference type="SMART" id="SM00173">
    <property type="entry name" value="RAS"/>
    <property type="match status" value="1"/>
</dbReference>
<dbReference type="OrthoDB" id="10002389at2759"/>
<dbReference type="Proteomes" id="UP000799440">
    <property type="component" value="Unassembled WGS sequence"/>
</dbReference>
<sequence length="220" mass="24838">MALQFLKGEHFARYDPTAFGENQRALDVDGERYELELVDFSTQERDSHYYRSLLRDTCRDSAGVVLLYSVTDKSSFQKITTSEYDRLVLSRKQNFDQGGTSFQKLRYPYPAGQQRFGCILVGSKADSPDILREVDEEEARSWATAHNMEHSEIDAHNRAQVESAIVELIRAIIREEQKDAEQLKFAPETAGAQPPAAAQGVKQKRSFGGVLRDAVKKMAA</sequence>
<dbReference type="PROSITE" id="PS51421">
    <property type="entry name" value="RAS"/>
    <property type="match status" value="1"/>
</dbReference>
<name>A0A6A6VKE0_9PLEO</name>
<evidence type="ECO:0000256" key="1">
    <source>
        <dbReference type="ARBA" id="ARBA00022741"/>
    </source>
</evidence>
<dbReference type="EMBL" id="MU006562">
    <property type="protein sequence ID" value="KAF2751092.1"/>
    <property type="molecule type" value="Genomic_DNA"/>
</dbReference>
<dbReference type="GO" id="GO:0016020">
    <property type="term" value="C:membrane"/>
    <property type="evidence" value="ECO:0007669"/>
    <property type="project" value="InterPro"/>
</dbReference>
<evidence type="ECO:0000256" key="2">
    <source>
        <dbReference type="ARBA" id="ARBA00023134"/>
    </source>
</evidence>
<dbReference type="GO" id="GO:0007165">
    <property type="term" value="P:signal transduction"/>
    <property type="evidence" value="ECO:0007669"/>
    <property type="project" value="InterPro"/>
</dbReference>
<accession>A0A6A6VKE0</accession>
<gene>
    <name evidence="3" type="ORF">M011DRAFT_463846</name>
</gene>
<keyword evidence="4" id="KW-1185">Reference proteome</keyword>
<keyword evidence="1" id="KW-0547">Nucleotide-binding</keyword>
<dbReference type="Pfam" id="PF00071">
    <property type="entry name" value="Ras"/>
    <property type="match status" value="1"/>
</dbReference>
<protein>
    <submittedName>
        <fullName evidence="3">P-loop containing nucleoside triphosphate hydrolase protein</fullName>
    </submittedName>
</protein>
<dbReference type="PROSITE" id="PS51419">
    <property type="entry name" value="RAB"/>
    <property type="match status" value="1"/>
</dbReference>
<evidence type="ECO:0000313" key="4">
    <source>
        <dbReference type="Proteomes" id="UP000799440"/>
    </source>
</evidence>
<dbReference type="GO" id="GO:0003924">
    <property type="term" value="F:GTPase activity"/>
    <property type="evidence" value="ECO:0007669"/>
    <property type="project" value="InterPro"/>
</dbReference>
<dbReference type="AlphaFoldDB" id="A0A6A6VKE0"/>
<dbReference type="PANTHER" id="PTHR24070">
    <property type="entry name" value="RAS, DI-RAS, AND RHEB FAMILY MEMBERS OF SMALL GTPASE SUPERFAMILY"/>
    <property type="match status" value="1"/>
</dbReference>
<dbReference type="SUPFAM" id="SSF52540">
    <property type="entry name" value="P-loop containing nucleoside triphosphate hydrolases"/>
    <property type="match status" value="1"/>
</dbReference>